<evidence type="ECO:0000256" key="1">
    <source>
        <dbReference type="SAM" id="Coils"/>
    </source>
</evidence>
<feature type="region of interest" description="Disordered" evidence="2">
    <location>
        <begin position="87"/>
        <end position="113"/>
    </location>
</feature>
<proteinExistence type="predicted"/>
<dbReference type="Proteomes" id="UP001189429">
    <property type="component" value="Unassembled WGS sequence"/>
</dbReference>
<sequence>MAKEKPALRAALAAFLQMDGQQDGAPAVASYKFQSSSIVDLLEKLLDKFRSQLDEVQTDESNKAHAFALQDTHLANSISQLTAERERKAESKAQTEAASAKAQGELAQTKSDLSDDKEFLAHVTATYEQKHSTYDVNQDVRKQELEALAKAIEIIANPDVAGSYGEHINAKLMQVSAHKPANLLQTGSSRSGRAVAQQRAVAFLQKRAAELSSHTLAVLAQAMGSAADNPFAKVVTMIEDMLEKLKAQAAAESDHKAWCDEQLKENKHKRDAKSTAVERLSAEIQKLAGEIADMGQDVDARVKEQAELTQAMVDATQIRQKEKVENEETIADAMAGSSAVARALQILQEFYSSQSSLLQRGKQVPEMAEYRGMSGGGVIGLLEVIQTDFMRLEADTKAAEAQAAKEYDAFMSESEASKRKKHEEEVKLKLGKDQSEFNRGELEKDLAAEQSELDAASKYYAELKPQCLEVHVSYEERVQKREEELAALNEAYDILSQKST</sequence>
<gene>
    <name evidence="3" type="ORF">PCOR1329_LOCUS79799</name>
</gene>
<organism evidence="3 4">
    <name type="scientific">Prorocentrum cordatum</name>
    <dbReference type="NCBI Taxonomy" id="2364126"/>
    <lineage>
        <taxon>Eukaryota</taxon>
        <taxon>Sar</taxon>
        <taxon>Alveolata</taxon>
        <taxon>Dinophyceae</taxon>
        <taxon>Prorocentrales</taxon>
        <taxon>Prorocentraceae</taxon>
        <taxon>Prorocentrum</taxon>
    </lineage>
</organism>
<protein>
    <submittedName>
        <fullName evidence="3">Uncharacterized protein</fullName>
    </submittedName>
</protein>
<evidence type="ECO:0000313" key="3">
    <source>
        <dbReference type="EMBL" id="CAK0903489.1"/>
    </source>
</evidence>
<evidence type="ECO:0000313" key="4">
    <source>
        <dbReference type="Proteomes" id="UP001189429"/>
    </source>
</evidence>
<comment type="caution">
    <text evidence="3">The sequence shown here is derived from an EMBL/GenBank/DDBJ whole genome shotgun (WGS) entry which is preliminary data.</text>
</comment>
<keyword evidence="4" id="KW-1185">Reference proteome</keyword>
<accession>A0ABN9XY90</accession>
<evidence type="ECO:0000256" key="2">
    <source>
        <dbReference type="SAM" id="MobiDB-lite"/>
    </source>
</evidence>
<dbReference type="EMBL" id="CAUYUJ010021240">
    <property type="protein sequence ID" value="CAK0903489.1"/>
    <property type="molecule type" value="Genomic_DNA"/>
</dbReference>
<feature type="compositionally biased region" description="Basic and acidic residues" evidence="2">
    <location>
        <begin position="422"/>
        <end position="434"/>
    </location>
</feature>
<name>A0ABN9XY90_9DINO</name>
<feature type="region of interest" description="Disordered" evidence="2">
    <location>
        <begin position="410"/>
        <end position="434"/>
    </location>
</feature>
<reference evidence="3" key="1">
    <citation type="submission" date="2023-10" db="EMBL/GenBank/DDBJ databases">
        <authorList>
            <person name="Chen Y."/>
            <person name="Shah S."/>
            <person name="Dougan E. K."/>
            <person name="Thang M."/>
            <person name="Chan C."/>
        </authorList>
    </citation>
    <scope>NUCLEOTIDE SEQUENCE [LARGE SCALE GENOMIC DNA]</scope>
</reference>
<feature type="coiled-coil region" evidence="1">
    <location>
        <begin position="471"/>
        <end position="498"/>
    </location>
</feature>
<keyword evidence="1" id="KW-0175">Coiled coil</keyword>